<reference evidence="2 3" key="1">
    <citation type="journal article" date="2018" name="PLoS Genet.">
        <title>Repeat elements organise 3D genome structure and mediate transcription in the filamentous fungus Epichloe festucae.</title>
        <authorList>
            <person name="Winter D.J."/>
            <person name="Ganley A.R.D."/>
            <person name="Young C.A."/>
            <person name="Liachko I."/>
            <person name="Schardl C.L."/>
            <person name="Dupont P.Y."/>
            <person name="Berry D."/>
            <person name="Ram A."/>
            <person name="Scott B."/>
            <person name="Cox M.P."/>
        </authorList>
    </citation>
    <scope>NUCLEOTIDE SEQUENCE [LARGE SCALE GENOMIC DNA]</scope>
    <source>
        <strain evidence="2 3">Fl1</strain>
    </source>
</reference>
<dbReference type="AlphaFoldDB" id="A0A7S9KPN8"/>
<dbReference type="PANTHER" id="PTHR42060:SF1">
    <property type="entry name" value="NHL REPEAT-CONTAINING PROTEIN"/>
    <property type="match status" value="1"/>
</dbReference>
<protein>
    <recommendedName>
        <fullName evidence="4">Six-bladed beta-propeller-like protein</fullName>
    </recommendedName>
</protein>
<name>A0A7S9KPN8_EPIFF</name>
<keyword evidence="1" id="KW-0732">Signal</keyword>
<dbReference type="InterPro" id="IPR011042">
    <property type="entry name" value="6-blade_b-propeller_TolB-like"/>
</dbReference>
<evidence type="ECO:0000256" key="1">
    <source>
        <dbReference type="SAM" id="SignalP"/>
    </source>
</evidence>
<keyword evidence="3" id="KW-1185">Reference proteome</keyword>
<evidence type="ECO:0008006" key="4">
    <source>
        <dbReference type="Google" id="ProtNLM"/>
    </source>
</evidence>
<dbReference type="SUPFAM" id="SSF63829">
    <property type="entry name" value="Calcium-dependent phosphotriesterase"/>
    <property type="match status" value="1"/>
</dbReference>
<dbReference type="InterPro" id="IPR052998">
    <property type="entry name" value="Hetero-Diels-Alderase-like"/>
</dbReference>
<feature type="signal peptide" evidence="1">
    <location>
        <begin position="1"/>
        <end position="17"/>
    </location>
</feature>
<proteinExistence type="predicted"/>
<dbReference type="PANTHER" id="PTHR42060">
    <property type="entry name" value="NHL REPEAT-CONTAINING PROTEIN-RELATED"/>
    <property type="match status" value="1"/>
</dbReference>
<dbReference type="OrthoDB" id="9977941at2759"/>
<organism evidence="2 3">
    <name type="scientific">Epichloe festucae (strain Fl1)</name>
    <dbReference type="NCBI Taxonomy" id="877507"/>
    <lineage>
        <taxon>Eukaryota</taxon>
        <taxon>Fungi</taxon>
        <taxon>Dikarya</taxon>
        <taxon>Ascomycota</taxon>
        <taxon>Pezizomycotina</taxon>
        <taxon>Sordariomycetes</taxon>
        <taxon>Hypocreomycetidae</taxon>
        <taxon>Hypocreales</taxon>
        <taxon>Clavicipitaceae</taxon>
        <taxon>Epichloe</taxon>
    </lineage>
</organism>
<dbReference type="Proteomes" id="UP000594364">
    <property type="component" value="Chromosome 2"/>
</dbReference>
<evidence type="ECO:0000313" key="2">
    <source>
        <dbReference type="EMBL" id="QPG96812.1"/>
    </source>
</evidence>
<accession>A0A7S9KPN8</accession>
<dbReference type="Gene3D" id="2.120.10.30">
    <property type="entry name" value="TolB, C-terminal domain"/>
    <property type="match status" value="1"/>
</dbReference>
<evidence type="ECO:0000313" key="3">
    <source>
        <dbReference type="Proteomes" id="UP000594364"/>
    </source>
</evidence>
<sequence>MLFSAVISAYLAVIVSAETPRRRTLGQLANGTWLENILVRPNRAILATQLYREPNIWTVKTPNSRNTSLELVTSLPSGNAAVSITRVHNIGGLESYVVLGGNFSDVEHPIPGHFTAYTLQFFDDEVKLRRIAALGPSSITANGITSSDAHPGVVFIADSLAGVIGRLDVFSGRFEQGLWSYEELRAPPCCWTGVNVLKIYQSHLYWTNSDLTAVYKVPITASGKPVPNAVPQLVADLSKIVTSAVDNLVIDRRGNIYTTTSSDNTVIFSDAKTGESKIVAGGLEDVAQEALTALAIGGEWPGKILLYATTSGGLGRPITNMTEGAKILAITLKTGL</sequence>
<dbReference type="EMBL" id="CP031386">
    <property type="protein sequence ID" value="QPG96812.1"/>
    <property type="molecule type" value="Genomic_DNA"/>
</dbReference>
<feature type="chain" id="PRO_5034989348" description="Six-bladed beta-propeller-like protein" evidence="1">
    <location>
        <begin position="18"/>
        <end position="336"/>
    </location>
</feature>
<gene>
    <name evidence="2" type="ORF">C2857_005311</name>
</gene>